<evidence type="ECO:0000256" key="5">
    <source>
        <dbReference type="PIRSR" id="PIRSR036492-1"/>
    </source>
</evidence>
<dbReference type="AlphaFoldDB" id="A0A150WHW3"/>
<evidence type="ECO:0000256" key="3">
    <source>
        <dbReference type="ARBA" id="ARBA00023027"/>
    </source>
</evidence>
<dbReference type="FunFam" id="3.40.605.10:FF:000004">
    <property type="entry name" value="Aldehyde dehydrogenase"/>
    <property type="match status" value="1"/>
</dbReference>
<evidence type="ECO:0000313" key="10">
    <source>
        <dbReference type="Proteomes" id="UP000075320"/>
    </source>
</evidence>
<dbReference type="Gene3D" id="3.40.605.10">
    <property type="entry name" value="Aldehyde Dehydrogenase, Chain A, domain 1"/>
    <property type="match status" value="1"/>
</dbReference>
<dbReference type="GO" id="GO:0005737">
    <property type="term" value="C:cytoplasm"/>
    <property type="evidence" value="ECO:0007669"/>
    <property type="project" value="TreeGrafter"/>
</dbReference>
<dbReference type="FunFam" id="3.40.309.10:FF:000003">
    <property type="entry name" value="Aldehyde dehydrogenase"/>
    <property type="match status" value="1"/>
</dbReference>
<feature type="active site" evidence="5 6">
    <location>
        <position position="208"/>
    </location>
</feature>
<gene>
    <name evidence="9" type="ORF">AZI86_16065</name>
</gene>
<dbReference type="Pfam" id="PF00171">
    <property type="entry name" value="Aldedh"/>
    <property type="match status" value="1"/>
</dbReference>
<dbReference type="PANTHER" id="PTHR43570">
    <property type="entry name" value="ALDEHYDE DEHYDROGENASE"/>
    <property type="match status" value="1"/>
</dbReference>
<dbReference type="InterPro" id="IPR016161">
    <property type="entry name" value="Ald_DH/histidinol_DH"/>
</dbReference>
<dbReference type="InterPro" id="IPR012394">
    <property type="entry name" value="Aldehyde_DH_NAD(P)"/>
</dbReference>
<dbReference type="InterPro" id="IPR016160">
    <property type="entry name" value="Ald_DH_CS_CYS"/>
</dbReference>
<dbReference type="PANTHER" id="PTHR43570:SF16">
    <property type="entry name" value="ALDEHYDE DEHYDROGENASE TYPE III, ISOFORM Q"/>
    <property type="match status" value="1"/>
</dbReference>
<dbReference type="Proteomes" id="UP000075320">
    <property type="component" value="Unassembled WGS sequence"/>
</dbReference>
<dbReference type="OrthoDB" id="5288298at2"/>
<dbReference type="RefSeq" id="WP_061836291.1">
    <property type="nucleotide sequence ID" value="NZ_LUKE01000004.1"/>
</dbReference>
<protein>
    <recommendedName>
        <fullName evidence="4">Aldehyde dehydrogenase</fullName>
    </recommendedName>
</protein>
<organism evidence="9 10">
    <name type="scientific">Bdellovibrio bacteriovorus</name>
    <dbReference type="NCBI Taxonomy" id="959"/>
    <lineage>
        <taxon>Bacteria</taxon>
        <taxon>Pseudomonadati</taxon>
        <taxon>Bdellovibrionota</taxon>
        <taxon>Bdellovibrionia</taxon>
        <taxon>Bdellovibrionales</taxon>
        <taxon>Pseudobdellovibrionaceae</taxon>
        <taxon>Bdellovibrio</taxon>
    </lineage>
</organism>
<dbReference type="PIRSF" id="PIRSF036492">
    <property type="entry name" value="ALDH"/>
    <property type="match status" value="1"/>
</dbReference>
<feature type="domain" description="Aldehyde dehydrogenase" evidence="8">
    <location>
        <begin position="15"/>
        <end position="432"/>
    </location>
</feature>
<dbReference type="InterPro" id="IPR029510">
    <property type="entry name" value="Ald_DH_CS_GLU"/>
</dbReference>
<dbReference type="PROSITE" id="PS00070">
    <property type="entry name" value="ALDEHYDE_DEHYDR_CYS"/>
    <property type="match status" value="1"/>
</dbReference>
<dbReference type="EMBL" id="LUKE01000004">
    <property type="protein sequence ID" value="KYG63216.1"/>
    <property type="molecule type" value="Genomic_DNA"/>
</dbReference>
<comment type="similarity">
    <text evidence="1 4 7">Belongs to the aldehyde dehydrogenase family.</text>
</comment>
<evidence type="ECO:0000256" key="2">
    <source>
        <dbReference type="ARBA" id="ARBA00023002"/>
    </source>
</evidence>
<proteinExistence type="inferred from homology"/>
<dbReference type="GO" id="GO:0004029">
    <property type="term" value="F:aldehyde dehydrogenase (NAD+) activity"/>
    <property type="evidence" value="ECO:0007669"/>
    <property type="project" value="TreeGrafter"/>
</dbReference>
<evidence type="ECO:0000313" key="9">
    <source>
        <dbReference type="EMBL" id="KYG63216.1"/>
    </source>
</evidence>
<dbReference type="GO" id="GO:0006081">
    <property type="term" value="P:aldehyde metabolic process"/>
    <property type="evidence" value="ECO:0007669"/>
    <property type="project" value="InterPro"/>
</dbReference>
<sequence length="466" mass="52454">MLEQVFLHQKKYSLQLRKESLKVRLSFLDDLERLITEHQGDIVKALHADFAKPEAETLLTEVYPLIKEIQHTKKNLKIWARPTPVESGTALWGTKSVIKREPRGVCLIISPWNYPLNLALSPLIGALAAGNCAIIKPSEVSRHTSAFLKKYLPQYFRAEHVTVIEGGKETTEELMKFPFDHVFFTGSTRVGKIIMEQASRHLSTVTLELGGKSPVLVDESANLKHTAEKVVWGKFLNGGQTCVAPDYLLVQQNQWPHLKPLIIETIEKFYGKTDEQVQSPSLARMISKNHAQRMKTLLEDAVKTGAELVYGGNIDIEKSFISPTLLEKPDLQSDIMQEEIFGPLLPVITYNTLPEAIDFINQREKPLALYIFSNSRHNIREILEETSSGGVSINDTVIHVGNHHLPFGGVGASGLGNYHGYFGFRAFSHERAVLKRSWGHSLASRLYPPYTASKVDMLKTLLKWKL</sequence>
<keyword evidence="10" id="KW-1185">Reference proteome</keyword>
<keyword evidence="2 4" id="KW-0560">Oxidoreductase</keyword>
<evidence type="ECO:0000259" key="8">
    <source>
        <dbReference type="Pfam" id="PF00171"/>
    </source>
</evidence>
<dbReference type="PROSITE" id="PS00687">
    <property type="entry name" value="ALDEHYDE_DEHYDR_GLU"/>
    <property type="match status" value="1"/>
</dbReference>
<evidence type="ECO:0000256" key="4">
    <source>
        <dbReference type="PIRNR" id="PIRNR036492"/>
    </source>
</evidence>
<dbReference type="InterPro" id="IPR016162">
    <property type="entry name" value="Ald_DH_N"/>
</dbReference>
<dbReference type="InterPro" id="IPR015590">
    <property type="entry name" value="Aldehyde_DH_dom"/>
</dbReference>
<dbReference type="InterPro" id="IPR016163">
    <property type="entry name" value="Ald_DH_C"/>
</dbReference>
<evidence type="ECO:0000256" key="1">
    <source>
        <dbReference type="ARBA" id="ARBA00009986"/>
    </source>
</evidence>
<evidence type="ECO:0000256" key="6">
    <source>
        <dbReference type="PROSITE-ProRule" id="PRU10007"/>
    </source>
</evidence>
<keyword evidence="3" id="KW-0520">NAD</keyword>
<feature type="active site" evidence="5">
    <location>
        <position position="242"/>
    </location>
</feature>
<accession>A0A150WHW3</accession>
<comment type="caution">
    <text evidence="9">The sequence shown here is derived from an EMBL/GenBank/DDBJ whole genome shotgun (WGS) entry which is preliminary data.</text>
</comment>
<dbReference type="SUPFAM" id="SSF53720">
    <property type="entry name" value="ALDH-like"/>
    <property type="match status" value="1"/>
</dbReference>
<name>A0A150WHW3_BDEBC</name>
<reference evidence="9 10" key="1">
    <citation type="submission" date="2016-03" db="EMBL/GenBank/DDBJ databases">
        <authorList>
            <person name="Ploux O."/>
        </authorList>
    </citation>
    <scope>NUCLEOTIDE SEQUENCE [LARGE SCALE GENOMIC DNA]</scope>
    <source>
        <strain evidence="9 10">R0</strain>
    </source>
</reference>
<evidence type="ECO:0000256" key="7">
    <source>
        <dbReference type="RuleBase" id="RU003345"/>
    </source>
</evidence>
<dbReference type="Gene3D" id="3.40.309.10">
    <property type="entry name" value="Aldehyde Dehydrogenase, Chain A, domain 2"/>
    <property type="match status" value="1"/>
</dbReference>